<keyword evidence="2" id="KW-1185">Reference proteome</keyword>
<dbReference type="Proteomes" id="UP000053424">
    <property type="component" value="Unassembled WGS sequence"/>
</dbReference>
<evidence type="ECO:0000313" key="1">
    <source>
        <dbReference type="EMBL" id="KIM40557.1"/>
    </source>
</evidence>
<proteinExistence type="predicted"/>
<dbReference type="EMBL" id="KN831782">
    <property type="protein sequence ID" value="KIM40557.1"/>
    <property type="molecule type" value="Genomic_DNA"/>
</dbReference>
<name>A0A0C2YHL5_HEBCY</name>
<sequence>MARHARRVSKKPRLTCPFRNLRNPGPVTYLHSLKVSFVRLRCRPALSTRTASRKLVRAKISSSRSGKI</sequence>
<reference evidence="1 2" key="1">
    <citation type="submission" date="2014-04" db="EMBL/GenBank/DDBJ databases">
        <authorList>
            <consortium name="DOE Joint Genome Institute"/>
            <person name="Kuo A."/>
            <person name="Gay G."/>
            <person name="Dore J."/>
            <person name="Kohler A."/>
            <person name="Nagy L.G."/>
            <person name="Floudas D."/>
            <person name="Copeland A."/>
            <person name="Barry K.W."/>
            <person name="Cichocki N."/>
            <person name="Veneault-Fourrey C."/>
            <person name="LaButti K."/>
            <person name="Lindquist E.A."/>
            <person name="Lipzen A."/>
            <person name="Lundell T."/>
            <person name="Morin E."/>
            <person name="Murat C."/>
            <person name="Sun H."/>
            <person name="Tunlid A."/>
            <person name="Henrissat B."/>
            <person name="Grigoriev I.V."/>
            <person name="Hibbett D.S."/>
            <person name="Martin F."/>
            <person name="Nordberg H.P."/>
            <person name="Cantor M.N."/>
            <person name="Hua S.X."/>
        </authorList>
    </citation>
    <scope>NUCLEOTIDE SEQUENCE [LARGE SCALE GENOMIC DNA]</scope>
    <source>
        <strain evidence="2">h7</strain>
    </source>
</reference>
<reference evidence="2" key="2">
    <citation type="submission" date="2015-01" db="EMBL/GenBank/DDBJ databases">
        <title>Evolutionary Origins and Diversification of the Mycorrhizal Mutualists.</title>
        <authorList>
            <consortium name="DOE Joint Genome Institute"/>
            <consortium name="Mycorrhizal Genomics Consortium"/>
            <person name="Kohler A."/>
            <person name="Kuo A."/>
            <person name="Nagy L.G."/>
            <person name="Floudas D."/>
            <person name="Copeland A."/>
            <person name="Barry K.W."/>
            <person name="Cichocki N."/>
            <person name="Veneault-Fourrey C."/>
            <person name="LaButti K."/>
            <person name="Lindquist E.A."/>
            <person name="Lipzen A."/>
            <person name="Lundell T."/>
            <person name="Morin E."/>
            <person name="Murat C."/>
            <person name="Riley R."/>
            <person name="Ohm R."/>
            <person name="Sun H."/>
            <person name="Tunlid A."/>
            <person name="Henrissat B."/>
            <person name="Grigoriev I.V."/>
            <person name="Hibbett D.S."/>
            <person name="Martin F."/>
        </authorList>
    </citation>
    <scope>NUCLEOTIDE SEQUENCE [LARGE SCALE GENOMIC DNA]</scope>
    <source>
        <strain evidence="2">h7</strain>
    </source>
</reference>
<dbReference type="AlphaFoldDB" id="A0A0C2YHL5"/>
<accession>A0A0C2YHL5</accession>
<organism evidence="1 2">
    <name type="scientific">Hebeloma cylindrosporum</name>
    <dbReference type="NCBI Taxonomy" id="76867"/>
    <lineage>
        <taxon>Eukaryota</taxon>
        <taxon>Fungi</taxon>
        <taxon>Dikarya</taxon>
        <taxon>Basidiomycota</taxon>
        <taxon>Agaricomycotina</taxon>
        <taxon>Agaricomycetes</taxon>
        <taxon>Agaricomycetidae</taxon>
        <taxon>Agaricales</taxon>
        <taxon>Agaricineae</taxon>
        <taxon>Hymenogastraceae</taxon>
        <taxon>Hebeloma</taxon>
    </lineage>
</organism>
<evidence type="ECO:0000313" key="2">
    <source>
        <dbReference type="Proteomes" id="UP000053424"/>
    </source>
</evidence>
<gene>
    <name evidence="1" type="ORF">M413DRAFT_445995</name>
</gene>
<protein>
    <submittedName>
        <fullName evidence="1">Uncharacterized protein</fullName>
    </submittedName>
</protein>
<dbReference type="HOGENOM" id="CLU_2794209_0_0_1"/>